<reference evidence="1 2" key="1">
    <citation type="submission" date="2024-01" db="EMBL/GenBank/DDBJ databases">
        <title>A draft genome for a cacao thread blight-causing isolate of Paramarasmius palmivorus.</title>
        <authorList>
            <person name="Baruah I.K."/>
            <person name="Bukari Y."/>
            <person name="Amoako-Attah I."/>
            <person name="Meinhardt L.W."/>
            <person name="Bailey B.A."/>
            <person name="Cohen S.P."/>
        </authorList>
    </citation>
    <scope>NUCLEOTIDE SEQUENCE [LARGE SCALE GENOMIC DNA]</scope>
    <source>
        <strain evidence="1 2">GH-12</strain>
    </source>
</reference>
<sequence length="485" mass="55065">MDEDTSTPSPKPNGILRSLLVPPAPEPESVIYLQSHRRTLAPIQTLPNDILREILLQWCRLVSEKDPISARQTQRPRKEFDSLDLTLPQWVCAQVCRSWRQAAFSCSHLWSPLCIYIPGPSDSDEKRKCMNHNLTSLLRWLGNRPLTVEVKSYYSFTHLDDVLLSTLCSHSSRWERLGLTMKADILGHLLPLLKAKILEVPLLHTLFLDFWKPPPEGIVLDVFENAPNLKRIVIADGLPNVRGVLKIPWHRITEIQLASEFRASGVDPLDHLMQSSGIVSYYDTQFACPQGPGIHLPLLRIMMLRITGLVEWLDFERFQTLNLTELRLRDGGTEGDINSLVAFLHRQGSTLRTLYLESSLIPEQRMIQVAEHLTALTSLSYVYRYPSSKSTLLSALIDLNLLPCLRSLLLYGCPAFVWKVMSSMLSARLSQGNGPFQKFGLPSNYIHFVKEDLERFKAQGLEIESTEGWDGSWLPGEWDSQPPPA</sequence>
<organism evidence="1 2">
    <name type="scientific">Paramarasmius palmivorus</name>
    <dbReference type="NCBI Taxonomy" id="297713"/>
    <lineage>
        <taxon>Eukaryota</taxon>
        <taxon>Fungi</taxon>
        <taxon>Dikarya</taxon>
        <taxon>Basidiomycota</taxon>
        <taxon>Agaricomycotina</taxon>
        <taxon>Agaricomycetes</taxon>
        <taxon>Agaricomycetidae</taxon>
        <taxon>Agaricales</taxon>
        <taxon>Marasmiineae</taxon>
        <taxon>Marasmiaceae</taxon>
        <taxon>Paramarasmius</taxon>
    </lineage>
</organism>
<dbReference type="SUPFAM" id="SSF52047">
    <property type="entry name" value="RNI-like"/>
    <property type="match status" value="1"/>
</dbReference>
<gene>
    <name evidence="1" type="ORF">VNI00_003050</name>
</gene>
<dbReference type="EMBL" id="JAYKXP010000007">
    <property type="protein sequence ID" value="KAK7056494.1"/>
    <property type="molecule type" value="Genomic_DNA"/>
</dbReference>
<dbReference type="InterPro" id="IPR036047">
    <property type="entry name" value="F-box-like_dom_sf"/>
</dbReference>
<keyword evidence="2" id="KW-1185">Reference proteome</keyword>
<dbReference type="SUPFAM" id="SSF81383">
    <property type="entry name" value="F-box domain"/>
    <property type="match status" value="1"/>
</dbReference>
<dbReference type="AlphaFoldDB" id="A0AAW0DUF7"/>
<comment type="caution">
    <text evidence="1">The sequence shown here is derived from an EMBL/GenBank/DDBJ whole genome shotgun (WGS) entry which is preliminary data.</text>
</comment>
<accession>A0AAW0DUF7</accession>
<proteinExistence type="predicted"/>
<protein>
    <recommendedName>
        <fullName evidence="3">F-box domain-containing protein</fullName>
    </recommendedName>
</protein>
<evidence type="ECO:0000313" key="1">
    <source>
        <dbReference type="EMBL" id="KAK7056494.1"/>
    </source>
</evidence>
<evidence type="ECO:0008006" key="3">
    <source>
        <dbReference type="Google" id="ProtNLM"/>
    </source>
</evidence>
<dbReference type="Proteomes" id="UP001383192">
    <property type="component" value="Unassembled WGS sequence"/>
</dbReference>
<name>A0AAW0DUF7_9AGAR</name>
<evidence type="ECO:0000313" key="2">
    <source>
        <dbReference type="Proteomes" id="UP001383192"/>
    </source>
</evidence>